<proteinExistence type="predicted"/>
<dbReference type="Proteomes" id="UP000308600">
    <property type="component" value="Unassembled WGS sequence"/>
</dbReference>
<protein>
    <submittedName>
        <fullName evidence="1">DER1-domain-containing protein</fullName>
    </submittedName>
</protein>
<gene>
    <name evidence="1" type="ORF">BDN72DRAFT_889644</name>
</gene>
<reference evidence="1 2" key="1">
    <citation type="journal article" date="2019" name="Nat. Ecol. Evol.">
        <title>Megaphylogeny resolves global patterns of mushroom evolution.</title>
        <authorList>
            <person name="Varga T."/>
            <person name="Krizsan K."/>
            <person name="Foldi C."/>
            <person name="Dima B."/>
            <person name="Sanchez-Garcia M."/>
            <person name="Sanchez-Ramirez S."/>
            <person name="Szollosi G.J."/>
            <person name="Szarkandi J.G."/>
            <person name="Papp V."/>
            <person name="Albert L."/>
            <person name="Andreopoulos W."/>
            <person name="Angelini C."/>
            <person name="Antonin V."/>
            <person name="Barry K.W."/>
            <person name="Bougher N.L."/>
            <person name="Buchanan P."/>
            <person name="Buyck B."/>
            <person name="Bense V."/>
            <person name="Catcheside P."/>
            <person name="Chovatia M."/>
            <person name="Cooper J."/>
            <person name="Damon W."/>
            <person name="Desjardin D."/>
            <person name="Finy P."/>
            <person name="Geml J."/>
            <person name="Haridas S."/>
            <person name="Hughes K."/>
            <person name="Justo A."/>
            <person name="Karasinski D."/>
            <person name="Kautmanova I."/>
            <person name="Kiss B."/>
            <person name="Kocsube S."/>
            <person name="Kotiranta H."/>
            <person name="LaButti K.M."/>
            <person name="Lechner B.E."/>
            <person name="Liimatainen K."/>
            <person name="Lipzen A."/>
            <person name="Lukacs Z."/>
            <person name="Mihaltcheva S."/>
            <person name="Morgado L.N."/>
            <person name="Niskanen T."/>
            <person name="Noordeloos M.E."/>
            <person name="Ohm R.A."/>
            <person name="Ortiz-Santana B."/>
            <person name="Ovrebo C."/>
            <person name="Racz N."/>
            <person name="Riley R."/>
            <person name="Savchenko A."/>
            <person name="Shiryaev A."/>
            <person name="Soop K."/>
            <person name="Spirin V."/>
            <person name="Szebenyi C."/>
            <person name="Tomsovsky M."/>
            <person name="Tulloss R.E."/>
            <person name="Uehling J."/>
            <person name="Grigoriev I.V."/>
            <person name="Vagvolgyi C."/>
            <person name="Papp T."/>
            <person name="Martin F.M."/>
            <person name="Miettinen O."/>
            <person name="Hibbett D.S."/>
            <person name="Nagy L.G."/>
        </authorList>
    </citation>
    <scope>NUCLEOTIDE SEQUENCE [LARGE SCALE GENOMIC DNA]</scope>
    <source>
        <strain evidence="1 2">NL-1719</strain>
    </source>
</reference>
<evidence type="ECO:0000313" key="1">
    <source>
        <dbReference type="EMBL" id="TFK64202.1"/>
    </source>
</evidence>
<sequence length="268" mass="28547">MDGLITEIQKIPPITRFLCGSSLAVTLSVLTHVVSPHAVFFTKDLVFQKLQIWRLWTSFFLGSGGINYIFELAMLYRTSNELESGPFHRRSADLGWQLLFASGAIIALTTPLKSFFFSRPLLICLTYISASLAPPGAQSSLMGLITYPAKYTPYMMIGFDLLMGGPSAAAQGVVGALVGHLWWWGIWGSGEGAGGRGVLEEMGRAPGWLKGLVGESDQAAGGGVQVIPPRRPLGGNSTGGAGGSTTTTSERNRGSGYNWGSGQRLGTE</sequence>
<accession>A0ACD3AEM6</accession>
<organism evidence="1 2">
    <name type="scientific">Pluteus cervinus</name>
    <dbReference type="NCBI Taxonomy" id="181527"/>
    <lineage>
        <taxon>Eukaryota</taxon>
        <taxon>Fungi</taxon>
        <taxon>Dikarya</taxon>
        <taxon>Basidiomycota</taxon>
        <taxon>Agaricomycotina</taxon>
        <taxon>Agaricomycetes</taxon>
        <taxon>Agaricomycetidae</taxon>
        <taxon>Agaricales</taxon>
        <taxon>Pluteineae</taxon>
        <taxon>Pluteaceae</taxon>
        <taxon>Pluteus</taxon>
    </lineage>
</organism>
<dbReference type="EMBL" id="ML208485">
    <property type="protein sequence ID" value="TFK64202.1"/>
    <property type="molecule type" value="Genomic_DNA"/>
</dbReference>
<keyword evidence="2" id="KW-1185">Reference proteome</keyword>
<evidence type="ECO:0000313" key="2">
    <source>
        <dbReference type="Proteomes" id="UP000308600"/>
    </source>
</evidence>
<name>A0ACD3AEM6_9AGAR</name>